<dbReference type="NCBIfam" id="NF007144">
    <property type="entry name" value="PRK09585.2-3"/>
    <property type="match status" value="1"/>
</dbReference>
<proteinExistence type="predicted"/>
<dbReference type="SUPFAM" id="SSF53067">
    <property type="entry name" value="Actin-like ATPase domain"/>
    <property type="match status" value="1"/>
</dbReference>
<dbReference type="GO" id="GO:0016773">
    <property type="term" value="F:phosphotransferase activity, alcohol group as acceptor"/>
    <property type="evidence" value="ECO:0007669"/>
    <property type="project" value="InterPro"/>
</dbReference>
<dbReference type="GO" id="GO:0016301">
    <property type="term" value="F:kinase activity"/>
    <property type="evidence" value="ECO:0007669"/>
    <property type="project" value="UniProtKB-KW"/>
</dbReference>
<gene>
    <name evidence="1" type="ORF">A9Q93_13690</name>
</gene>
<keyword evidence="1" id="KW-0808">Transferase</keyword>
<dbReference type="GO" id="GO:0006040">
    <property type="term" value="P:amino sugar metabolic process"/>
    <property type="evidence" value="ECO:0007669"/>
    <property type="project" value="InterPro"/>
</dbReference>
<dbReference type="RefSeq" id="WP_303688014.1">
    <property type="nucleotide sequence ID" value="NZ_CAJXYO010000014.1"/>
</dbReference>
<dbReference type="InterPro" id="IPR043129">
    <property type="entry name" value="ATPase_NBD"/>
</dbReference>
<evidence type="ECO:0000313" key="1">
    <source>
        <dbReference type="EMBL" id="OUS09601.1"/>
    </source>
</evidence>
<dbReference type="EMBL" id="MAAX01000210">
    <property type="protein sequence ID" value="OUS09601.1"/>
    <property type="molecule type" value="Genomic_DNA"/>
</dbReference>
<accession>A0A1Z8AGY8</accession>
<organism evidence="1 2">
    <name type="scientific">Nonlabens dokdonensis</name>
    <dbReference type="NCBI Taxonomy" id="328515"/>
    <lineage>
        <taxon>Bacteria</taxon>
        <taxon>Pseudomonadati</taxon>
        <taxon>Bacteroidota</taxon>
        <taxon>Flavobacteriia</taxon>
        <taxon>Flavobacteriales</taxon>
        <taxon>Flavobacteriaceae</taxon>
        <taxon>Nonlabens</taxon>
    </lineage>
</organism>
<dbReference type="PANTHER" id="PTHR30605:SF0">
    <property type="entry name" value="ANHYDRO-N-ACETYLMURAMIC ACID KINASE"/>
    <property type="match status" value="1"/>
</dbReference>
<dbReference type="Gene3D" id="3.30.420.40">
    <property type="match status" value="2"/>
</dbReference>
<dbReference type="Pfam" id="PF03702">
    <property type="entry name" value="AnmK"/>
    <property type="match status" value="1"/>
</dbReference>
<keyword evidence="1" id="KW-0418">Kinase</keyword>
<name>A0A1Z8AGY8_9FLAO</name>
<dbReference type="InterPro" id="IPR005338">
    <property type="entry name" value="Anhydro_N_Ac-Mur_kinase"/>
</dbReference>
<dbReference type="AlphaFoldDB" id="A0A1Z8AGY8"/>
<dbReference type="GO" id="GO:0009254">
    <property type="term" value="P:peptidoglycan turnover"/>
    <property type="evidence" value="ECO:0007669"/>
    <property type="project" value="InterPro"/>
</dbReference>
<evidence type="ECO:0000313" key="2">
    <source>
        <dbReference type="Proteomes" id="UP000196102"/>
    </source>
</evidence>
<comment type="caution">
    <text evidence="1">The sequence shown here is derived from an EMBL/GenBank/DDBJ whole genome shotgun (WGS) entry which is preliminary data.</text>
</comment>
<protein>
    <submittedName>
        <fullName evidence="1">Anhydro-N-acetylmuramic acid kinase</fullName>
    </submittedName>
</protein>
<dbReference type="PANTHER" id="PTHR30605">
    <property type="entry name" value="ANHYDRO-N-ACETYLMURAMIC ACID KINASE"/>
    <property type="match status" value="1"/>
</dbReference>
<reference evidence="2" key="1">
    <citation type="journal article" date="2017" name="Proc. Natl. Acad. Sci. U.S.A.">
        <title>Simulation of Deepwater Horizon oil plume reveals substrate specialization within a complex community of hydrocarbon-degraders.</title>
        <authorList>
            <person name="Hu P."/>
            <person name="Dubinsky E.A."/>
            <person name="Probst A.J."/>
            <person name="Wang J."/>
            <person name="Sieber C.M.K."/>
            <person name="Tom L.M."/>
            <person name="Gardinali P."/>
            <person name="Banfield J.F."/>
            <person name="Atlas R.M."/>
            <person name="Andersen G.L."/>
        </authorList>
    </citation>
    <scope>NUCLEOTIDE SEQUENCE [LARGE SCALE GENOMIC DNA]</scope>
</reference>
<sequence length="351" mass="38939">MNHQYYNVLGVMSGTSLDGIDIAHVTLVRKDRWSFQIHTAETFPYSAAMKQKLKDAIHDDNTSISSLNKEYTNYLAENINLFITKNNIANLIAVCSHGHTIFHEPDKGLTLQIGNLPELANLINNRIVCDFRVQDVALKGQGAPLVPIGDQLLFSNYDYCLNLGGFANLSFSSNHKRVAYDICPVNVVLNHYALNLGKEYDTGGAFAKAGTVKTSILKKLNSLDFYHLKAPKSLGIEWVNENIFKILDTISDSHDIIATFTEHVAIQISNQIKPNASLFITGGGAFNTYLIERIKEFTDARLLIPDDIIVENKEALIFAFLGVLKLRNENNCLASVTGALHDHSSGKIYVP</sequence>
<dbReference type="GO" id="GO:0005524">
    <property type="term" value="F:ATP binding"/>
    <property type="evidence" value="ECO:0007669"/>
    <property type="project" value="InterPro"/>
</dbReference>
<dbReference type="Proteomes" id="UP000196102">
    <property type="component" value="Unassembled WGS sequence"/>
</dbReference>